<gene>
    <name evidence="19" type="ORF">D0Y65_000430</name>
</gene>
<dbReference type="SUPFAM" id="SSF52058">
    <property type="entry name" value="L domain-like"/>
    <property type="match status" value="1"/>
</dbReference>
<evidence type="ECO:0000256" key="10">
    <source>
        <dbReference type="ARBA" id="ARBA00022989"/>
    </source>
</evidence>
<comment type="catalytic activity">
    <reaction evidence="15">
        <text>L-seryl-[protein] + ATP = O-phospho-L-seryl-[protein] + ADP + H(+)</text>
        <dbReference type="Rhea" id="RHEA:17989"/>
        <dbReference type="Rhea" id="RHEA-COMP:9863"/>
        <dbReference type="Rhea" id="RHEA-COMP:11604"/>
        <dbReference type="ChEBI" id="CHEBI:15378"/>
        <dbReference type="ChEBI" id="CHEBI:29999"/>
        <dbReference type="ChEBI" id="CHEBI:30616"/>
        <dbReference type="ChEBI" id="CHEBI:83421"/>
        <dbReference type="ChEBI" id="CHEBI:456216"/>
        <dbReference type="EC" id="2.7.11.1"/>
    </reaction>
</comment>
<proteinExistence type="predicted"/>
<evidence type="ECO:0000313" key="20">
    <source>
        <dbReference type="Proteomes" id="UP000289340"/>
    </source>
</evidence>
<keyword evidence="9 19" id="KW-0418">Kinase</keyword>
<feature type="domain" description="Protein kinase" evidence="18">
    <location>
        <begin position="604"/>
        <end position="908"/>
    </location>
</feature>
<keyword evidence="3" id="KW-0723">Serine/threonine-protein kinase</keyword>
<dbReference type="GO" id="GO:0004674">
    <property type="term" value="F:protein serine/threonine kinase activity"/>
    <property type="evidence" value="ECO:0007669"/>
    <property type="project" value="UniProtKB-KW"/>
</dbReference>
<evidence type="ECO:0000256" key="15">
    <source>
        <dbReference type="ARBA" id="ARBA00048679"/>
    </source>
</evidence>
<evidence type="ECO:0000259" key="18">
    <source>
        <dbReference type="PROSITE" id="PS50011"/>
    </source>
</evidence>
<reference evidence="19 20" key="1">
    <citation type="submission" date="2018-09" db="EMBL/GenBank/DDBJ databases">
        <title>A high-quality reference genome of wild soybean provides a powerful tool to mine soybean genomes.</title>
        <authorList>
            <person name="Xie M."/>
            <person name="Chung C.Y.L."/>
            <person name="Li M.-W."/>
            <person name="Wong F.-L."/>
            <person name="Chan T.-F."/>
            <person name="Lam H.-M."/>
        </authorList>
    </citation>
    <scope>NUCLEOTIDE SEQUENCE [LARGE SCALE GENOMIC DNA]</scope>
    <source>
        <strain evidence="20">cv. W05</strain>
        <tissue evidence="19">Hypocotyl of etiolated seedlings</tissue>
    </source>
</reference>
<dbReference type="InterPro" id="IPR001611">
    <property type="entry name" value="Leu-rich_rpt"/>
</dbReference>
<keyword evidence="4" id="KW-0433">Leucine-rich repeat</keyword>
<comment type="catalytic activity">
    <reaction evidence="14">
        <text>L-threonyl-[protein] + ATP = O-phospho-L-threonyl-[protein] + ADP + H(+)</text>
        <dbReference type="Rhea" id="RHEA:46608"/>
        <dbReference type="Rhea" id="RHEA-COMP:11060"/>
        <dbReference type="Rhea" id="RHEA-COMP:11605"/>
        <dbReference type="ChEBI" id="CHEBI:15378"/>
        <dbReference type="ChEBI" id="CHEBI:30013"/>
        <dbReference type="ChEBI" id="CHEBI:30616"/>
        <dbReference type="ChEBI" id="CHEBI:61977"/>
        <dbReference type="ChEBI" id="CHEBI:456216"/>
        <dbReference type="EC" id="2.7.11.1"/>
    </reaction>
</comment>
<dbReference type="FunFam" id="3.30.200.20:FF:000801">
    <property type="entry name" value="Probable LRR receptor-like serine/threonine-protein kinase At2g02780"/>
    <property type="match status" value="1"/>
</dbReference>
<evidence type="ECO:0000256" key="14">
    <source>
        <dbReference type="ARBA" id="ARBA00047899"/>
    </source>
</evidence>
<evidence type="ECO:0000256" key="4">
    <source>
        <dbReference type="ARBA" id="ARBA00022614"/>
    </source>
</evidence>
<dbReference type="Proteomes" id="UP000289340">
    <property type="component" value="Chromosome 1"/>
</dbReference>
<evidence type="ECO:0000256" key="16">
    <source>
        <dbReference type="SAM" id="MobiDB-lite"/>
    </source>
</evidence>
<dbReference type="FunFam" id="3.80.10.10:FF:000673">
    <property type="entry name" value="Probable LRR receptor-like serine/threonine-protein kinase At2g02780"/>
    <property type="match status" value="1"/>
</dbReference>
<evidence type="ECO:0000256" key="1">
    <source>
        <dbReference type="ARBA" id="ARBA00004479"/>
    </source>
</evidence>
<dbReference type="InterPro" id="IPR032675">
    <property type="entry name" value="LRR_dom_sf"/>
</dbReference>
<dbReference type="FunFam" id="3.80.10.10:FF:000899">
    <property type="entry name" value="Putative LRR receptor-like serine/threonine-protein kinase"/>
    <property type="match status" value="1"/>
</dbReference>
<dbReference type="Gene3D" id="1.10.510.10">
    <property type="entry name" value="Transferase(Phosphotransferase) domain 1"/>
    <property type="match status" value="1"/>
</dbReference>
<comment type="caution">
    <text evidence="19">The sequence shown here is derived from an EMBL/GenBank/DDBJ whole genome shotgun (WGS) entry which is preliminary data.</text>
</comment>
<keyword evidence="10 17" id="KW-1133">Transmembrane helix</keyword>
<sequence>MTLTKQALYMVRRDPSDEGSSPSHEEEDAGERHQRGINLSYVMVPCHKQGLRECPYGGVTLGELSFYLIQMVSGSMQSLLDLKVVLEGTSYHQTIQQALQLLQGGFEVGCSLERQSKRVVESIAAKSRIILEYNCDIVILLYTVLSETHSPFFVSLQHRCQFHPQKMKNFLVSLYYLFPAIIAIILVLLTPIPSAQLTTSENRILLQVQKLLEYPQALHGWTNLTNFCSLPSSPSLNIVCSNGHVTELTVVGNSSETLSERFSIESFFTVLTKLSNLKVLSLVSLGLWGPLPSKIDRFWSLEVMNFSSNFIYGEITPSVSSLKNLKSLVLADNLFNGSVPDLGKLASLEELNLSGNKLGPEFPSLSKNLVRVILRNNSLRCRIPPQLMHVYKLELFDISSNVIFGNIPSFIFSLPSLKYLKLASNQLSGSLSLNVSCSSSLTFVDISHNLLVGTLPSCVGSKASNRTTLYYGNCLINRSLSDQYPSSYCQKVEALAVIKPSIKSQKKEPEMQLGQILGIVGGVVGISGLLALLIWCIFRKSKPEKADSDYSIDISAPDNFSVRAYPRPNINARRPPLPMRQPFLGFPPYCIFSLEEIEDATNNFDPSNLIAEGSQGQLYKGWHIDGSMVMVNCVKLKQKSLYKNSIQSLKVLPYLRHRNLVSVLGHCIITHQDRPQMISTVFIVFEHVSNVSLRDYLADRRKREMLKWPQRMEISIGIGRGIQFLHTRVHPGIFGNNIKIENILLDDCLNGKVSGYSIPWPSKKGHNSKLCEQRSTNQIGSIDDAEKEDIYQFGVILLQVITGKLITSSSEVEEVKDELERGLAEAASPSLRGASPSLKGTSPILKGVFDSSLRETCVYESLKTAVQITISCLSKVSSNRPSIEDVLWNLQYSMQVQEPRTSGVHLFSKM</sequence>
<dbReference type="Pfam" id="PF00560">
    <property type="entry name" value="LRR_1"/>
    <property type="match status" value="1"/>
</dbReference>
<dbReference type="GO" id="GO:0005524">
    <property type="term" value="F:ATP binding"/>
    <property type="evidence" value="ECO:0007669"/>
    <property type="project" value="InterPro"/>
</dbReference>
<keyword evidence="8" id="KW-0677">Repeat</keyword>
<name>A0A445LYQ3_GLYSO</name>
<dbReference type="AlphaFoldDB" id="A0A445LYQ3"/>
<protein>
    <recommendedName>
        <fullName evidence="2">non-specific serine/threonine protein kinase</fullName>
        <ecNumber evidence="2">2.7.11.1</ecNumber>
    </recommendedName>
</protein>
<dbReference type="PROSITE" id="PS51450">
    <property type="entry name" value="LRR"/>
    <property type="match status" value="1"/>
</dbReference>
<dbReference type="Gene3D" id="3.30.200.20">
    <property type="entry name" value="Phosphorylase Kinase, domain 1"/>
    <property type="match status" value="1"/>
</dbReference>
<evidence type="ECO:0000256" key="12">
    <source>
        <dbReference type="ARBA" id="ARBA00023170"/>
    </source>
</evidence>
<keyword evidence="11 17" id="KW-0472">Membrane</keyword>
<evidence type="ECO:0000256" key="3">
    <source>
        <dbReference type="ARBA" id="ARBA00022527"/>
    </source>
</evidence>
<dbReference type="PROSITE" id="PS50011">
    <property type="entry name" value="PROTEIN_KINASE_DOM"/>
    <property type="match status" value="1"/>
</dbReference>
<accession>A0A445LYQ3</accession>
<evidence type="ECO:0000256" key="13">
    <source>
        <dbReference type="ARBA" id="ARBA00023180"/>
    </source>
</evidence>
<dbReference type="InterPro" id="IPR000719">
    <property type="entry name" value="Prot_kinase_dom"/>
</dbReference>
<evidence type="ECO:0000256" key="8">
    <source>
        <dbReference type="ARBA" id="ARBA00022737"/>
    </source>
</evidence>
<evidence type="ECO:0000256" key="7">
    <source>
        <dbReference type="ARBA" id="ARBA00022729"/>
    </source>
</evidence>
<feature type="transmembrane region" description="Helical" evidence="17">
    <location>
        <begin position="516"/>
        <end position="538"/>
    </location>
</feature>
<keyword evidence="7" id="KW-0732">Signal</keyword>
<keyword evidence="13" id="KW-0325">Glycoprotein</keyword>
<dbReference type="PANTHER" id="PTHR48006:SF73">
    <property type="entry name" value="PROTEIN KINASE DOMAIN-CONTAINING PROTEIN"/>
    <property type="match status" value="1"/>
</dbReference>
<dbReference type="Gene3D" id="3.80.10.10">
    <property type="entry name" value="Ribonuclease Inhibitor"/>
    <property type="match status" value="2"/>
</dbReference>
<evidence type="ECO:0000256" key="2">
    <source>
        <dbReference type="ARBA" id="ARBA00012513"/>
    </source>
</evidence>
<organism evidence="19 20">
    <name type="scientific">Glycine soja</name>
    <name type="common">Wild soybean</name>
    <dbReference type="NCBI Taxonomy" id="3848"/>
    <lineage>
        <taxon>Eukaryota</taxon>
        <taxon>Viridiplantae</taxon>
        <taxon>Streptophyta</taxon>
        <taxon>Embryophyta</taxon>
        <taxon>Tracheophyta</taxon>
        <taxon>Spermatophyta</taxon>
        <taxon>Magnoliopsida</taxon>
        <taxon>eudicotyledons</taxon>
        <taxon>Gunneridae</taxon>
        <taxon>Pentapetalae</taxon>
        <taxon>rosids</taxon>
        <taxon>fabids</taxon>
        <taxon>Fabales</taxon>
        <taxon>Fabaceae</taxon>
        <taxon>Papilionoideae</taxon>
        <taxon>50 kb inversion clade</taxon>
        <taxon>NPAAA clade</taxon>
        <taxon>indigoferoid/millettioid clade</taxon>
        <taxon>Phaseoleae</taxon>
        <taxon>Glycine</taxon>
        <taxon>Glycine subgen. Soja</taxon>
    </lineage>
</organism>
<comment type="subcellular location">
    <subcellularLocation>
        <location evidence="1">Membrane</location>
        <topology evidence="1">Single-pass type I membrane protein</topology>
    </subcellularLocation>
</comment>
<keyword evidence="20" id="KW-1185">Reference proteome</keyword>
<dbReference type="Pfam" id="PF00069">
    <property type="entry name" value="Pkinase"/>
    <property type="match status" value="1"/>
</dbReference>
<dbReference type="EMBL" id="QZWG01000001">
    <property type="protein sequence ID" value="RZC28441.1"/>
    <property type="molecule type" value="Genomic_DNA"/>
</dbReference>
<dbReference type="SUPFAM" id="SSF56112">
    <property type="entry name" value="Protein kinase-like (PK-like)"/>
    <property type="match status" value="1"/>
</dbReference>
<dbReference type="EC" id="2.7.11.1" evidence="2"/>
<evidence type="ECO:0000256" key="5">
    <source>
        <dbReference type="ARBA" id="ARBA00022679"/>
    </source>
</evidence>
<dbReference type="InterPro" id="IPR011009">
    <property type="entry name" value="Kinase-like_dom_sf"/>
</dbReference>
<evidence type="ECO:0000256" key="6">
    <source>
        <dbReference type="ARBA" id="ARBA00022692"/>
    </source>
</evidence>
<dbReference type="FunFam" id="1.10.510.10:FF:000431">
    <property type="entry name" value="Putative inactive leucine-rich repeat receptor-like protein kinase"/>
    <property type="match status" value="1"/>
</dbReference>
<dbReference type="PANTHER" id="PTHR48006">
    <property type="entry name" value="LEUCINE-RICH REPEAT-CONTAINING PROTEIN DDB_G0281931-RELATED"/>
    <property type="match status" value="1"/>
</dbReference>
<dbReference type="GO" id="GO:0016020">
    <property type="term" value="C:membrane"/>
    <property type="evidence" value="ECO:0007669"/>
    <property type="project" value="UniProtKB-SubCell"/>
</dbReference>
<feature type="transmembrane region" description="Helical" evidence="17">
    <location>
        <begin position="174"/>
        <end position="192"/>
    </location>
</feature>
<keyword evidence="12 19" id="KW-0675">Receptor</keyword>
<feature type="region of interest" description="Disordered" evidence="16">
    <location>
        <begin position="11"/>
        <end position="33"/>
    </location>
</feature>
<evidence type="ECO:0000256" key="11">
    <source>
        <dbReference type="ARBA" id="ARBA00023136"/>
    </source>
</evidence>
<dbReference type="InterPro" id="IPR051824">
    <property type="entry name" value="LRR_Rcpt-Like_S/T_Kinase"/>
</dbReference>
<keyword evidence="5" id="KW-0808">Transferase</keyword>
<evidence type="ECO:0000256" key="9">
    <source>
        <dbReference type="ARBA" id="ARBA00022777"/>
    </source>
</evidence>
<evidence type="ECO:0000313" key="19">
    <source>
        <dbReference type="EMBL" id="RZC28441.1"/>
    </source>
</evidence>
<evidence type="ECO:0000256" key="17">
    <source>
        <dbReference type="SAM" id="Phobius"/>
    </source>
</evidence>
<keyword evidence="6 17" id="KW-0812">Transmembrane</keyword>